<dbReference type="PRINTS" id="PR00081">
    <property type="entry name" value="GDHRDH"/>
</dbReference>
<dbReference type="InterPro" id="IPR002347">
    <property type="entry name" value="SDR_fam"/>
</dbReference>
<evidence type="ECO:0008006" key="3">
    <source>
        <dbReference type="Google" id="ProtNLM"/>
    </source>
</evidence>
<name>A0A511N4B0_DEIC1</name>
<reference evidence="1 2" key="1">
    <citation type="submission" date="2019-07" db="EMBL/GenBank/DDBJ databases">
        <title>Whole genome shotgun sequence of Deinococcus cellulosilyticus NBRC 106333.</title>
        <authorList>
            <person name="Hosoyama A."/>
            <person name="Uohara A."/>
            <person name="Ohji S."/>
            <person name="Ichikawa N."/>
        </authorList>
    </citation>
    <scope>NUCLEOTIDE SEQUENCE [LARGE SCALE GENOMIC DNA]</scope>
    <source>
        <strain evidence="1 2">NBRC 106333</strain>
    </source>
</reference>
<evidence type="ECO:0000313" key="2">
    <source>
        <dbReference type="Proteomes" id="UP000321306"/>
    </source>
</evidence>
<dbReference type="EMBL" id="BJXB01000014">
    <property type="protein sequence ID" value="GEM47665.1"/>
    <property type="molecule type" value="Genomic_DNA"/>
</dbReference>
<dbReference type="Pfam" id="PF00106">
    <property type="entry name" value="adh_short"/>
    <property type="match status" value="1"/>
</dbReference>
<accession>A0A511N4B0</accession>
<organism evidence="1 2">
    <name type="scientific">Deinococcus cellulosilyticus (strain DSM 18568 / NBRC 106333 / KACC 11606 / 5516J-15)</name>
    <dbReference type="NCBI Taxonomy" id="1223518"/>
    <lineage>
        <taxon>Bacteria</taxon>
        <taxon>Thermotogati</taxon>
        <taxon>Deinococcota</taxon>
        <taxon>Deinococci</taxon>
        <taxon>Deinococcales</taxon>
        <taxon>Deinococcaceae</taxon>
        <taxon>Deinococcus</taxon>
    </lineage>
</organism>
<proteinExistence type="predicted"/>
<dbReference type="AlphaFoldDB" id="A0A511N4B0"/>
<dbReference type="PANTHER" id="PTHR43431">
    <property type="entry name" value="OXIDOREDUCTASE, SHORT CHAIN DEHYDROGENASE/REDUCTASE FAMILY (AFU_ORTHOLOGUE AFUA_5G14000)"/>
    <property type="match status" value="1"/>
</dbReference>
<gene>
    <name evidence="1" type="ORF">DC3_33000</name>
</gene>
<comment type="caution">
    <text evidence="1">The sequence shown here is derived from an EMBL/GenBank/DDBJ whole genome shotgun (WGS) entry which is preliminary data.</text>
</comment>
<dbReference type="PANTHER" id="PTHR43431:SF1">
    <property type="entry name" value="OS08G0476300 PROTEIN"/>
    <property type="match status" value="1"/>
</dbReference>
<dbReference type="Proteomes" id="UP000321306">
    <property type="component" value="Unassembled WGS sequence"/>
</dbReference>
<protein>
    <recommendedName>
        <fullName evidence="3">Short-chain dehydrogenase/reductase SDR</fullName>
    </recommendedName>
</protein>
<dbReference type="SUPFAM" id="SSF51735">
    <property type="entry name" value="NAD(P)-binding Rossmann-fold domains"/>
    <property type="match status" value="1"/>
</dbReference>
<keyword evidence="2" id="KW-1185">Reference proteome</keyword>
<dbReference type="InterPro" id="IPR036291">
    <property type="entry name" value="NAD(P)-bd_dom_sf"/>
</dbReference>
<evidence type="ECO:0000313" key="1">
    <source>
        <dbReference type="EMBL" id="GEM47665.1"/>
    </source>
</evidence>
<sequence length="229" mass="24603">MKRYVETMKLAVIIGVGDGIGQAVATKFARAGYQVAMVARHAEKLEQYSQRIQGSGYQARGYSADAGDPQSLKETLKQIQQELGPVDTLVYNAASHHPGELVTLSDEAFLEDYRINVLGAFVAVRAVLEGMRTLGGGTVLLTGGGLALRPQVGLGSLSMGKAGLRGLAFLLAEELRPYNIQVSTITVMGHVSPTTPFSPDRIADKFWEIHQMPVLPVEVQMAPDPEPAT</sequence>
<dbReference type="Gene3D" id="3.40.50.720">
    <property type="entry name" value="NAD(P)-binding Rossmann-like Domain"/>
    <property type="match status" value="1"/>
</dbReference>